<dbReference type="SUPFAM" id="SSF55729">
    <property type="entry name" value="Acyl-CoA N-acyltransferases (Nat)"/>
    <property type="match status" value="1"/>
</dbReference>
<dbReference type="OrthoDB" id="9775804at2"/>
<dbReference type="AlphaFoldDB" id="A0A401ZR71"/>
<organism evidence="2 3">
    <name type="scientific">Dictyobacter aurantiacus</name>
    <dbReference type="NCBI Taxonomy" id="1936993"/>
    <lineage>
        <taxon>Bacteria</taxon>
        <taxon>Bacillati</taxon>
        <taxon>Chloroflexota</taxon>
        <taxon>Ktedonobacteria</taxon>
        <taxon>Ktedonobacterales</taxon>
        <taxon>Dictyobacteraceae</taxon>
        <taxon>Dictyobacter</taxon>
    </lineage>
</organism>
<keyword evidence="2" id="KW-0808">Transferase</keyword>
<gene>
    <name evidence="2" type="ORF">KDAU_66920</name>
</gene>
<dbReference type="GO" id="GO:0008999">
    <property type="term" value="F:protein-N-terminal-alanine acetyltransferase activity"/>
    <property type="evidence" value="ECO:0007669"/>
    <property type="project" value="TreeGrafter"/>
</dbReference>
<evidence type="ECO:0000313" key="2">
    <source>
        <dbReference type="EMBL" id="GCE09363.1"/>
    </source>
</evidence>
<dbReference type="PROSITE" id="PS51186">
    <property type="entry name" value="GNAT"/>
    <property type="match status" value="1"/>
</dbReference>
<dbReference type="Proteomes" id="UP000287224">
    <property type="component" value="Unassembled WGS sequence"/>
</dbReference>
<protein>
    <submittedName>
        <fullName evidence="2">GNAT family N-acetyltransferase</fullName>
    </submittedName>
</protein>
<dbReference type="InterPro" id="IPR050276">
    <property type="entry name" value="MshD_Acetyltransferase"/>
</dbReference>
<dbReference type="RefSeq" id="WP_126601755.1">
    <property type="nucleotide sequence ID" value="NZ_BIFQ01000002.1"/>
</dbReference>
<comment type="caution">
    <text evidence="2">The sequence shown here is derived from an EMBL/GenBank/DDBJ whole genome shotgun (WGS) entry which is preliminary data.</text>
</comment>
<name>A0A401ZR71_9CHLR</name>
<accession>A0A401ZR71</accession>
<dbReference type="InterPro" id="IPR016181">
    <property type="entry name" value="Acyl_CoA_acyltransferase"/>
</dbReference>
<sequence length="161" mass="18384">MSLSIRPASHDDIEELVQLSLLAWIPVFRSFKQVLGSRIYPPIYPDWERQQREEVERVCKNDALYCVWIAEEENIITGFIAYTLKSEEKTGYVELLAVHPDYQNQGIGTALNNFALDKMKTGGMKIANLWTGGDPGHAPARRSYEKAGYTALPLVRYYKDL</sequence>
<proteinExistence type="predicted"/>
<dbReference type="PANTHER" id="PTHR43617:SF20">
    <property type="entry name" value="N-ALPHA-ACETYLTRANSFERASE RIMI"/>
    <property type="match status" value="1"/>
</dbReference>
<dbReference type="Pfam" id="PF00583">
    <property type="entry name" value="Acetyltransf_1"/>
    <property type="match status" value="1"/>
</dbReference>
<evidence type="ECO:0000313" key="3">
    <source>
        <dbReference type="Proteomes" id="UP000287224"/>
    </source>
</evidence>
<reference evidence="3" key="1">
    <citation type="submission" date="2018-12" db="EMBL/GenBank/DDBJ databases">
        <title>Tengunoibacter tsumagoiensis gen. nov., sp. nov., Dictyobacter kobayashii sp. nov., D. alpinus sp. nov., and D. joshuensis sp. nov. and description of Dictyobacteraceae fam. nov. within the order Ktedonobacterales isolated from Tengu-no-mugimeshi.</title>
        <authorList>
            <person name="Wang C.M."/>
            <person name="Zheng Y."/>
            <person name="Sakai Y."/>
            <person name="Toyoda A."/>
            <person name="Minakuchi Y."/>
            <person name="Abe K."/>
            <person name="Yokota A."/>
            <person name="Yabe S."/>
        </authorList>
    </citation>
    <scope>NUCLEOTIDE SEQUENCE [LARGE SCALE GENOMIC DNA]</scope>
    <source>
        <strain evidence="3">S-27</strain>
    </source>
</reference>
<keyword evidence="3" id="KW-1185">Reference proteome</keyword>
<feature type="domain" description="N-acetyltransferase" evidence="1">
    <location>
        <begin position="3"/>
        <end position="161"/>
    </location>
</feature>
<evidence type="ECO:0000259" key="1">
    <source>
        <dbReference type="PROSITE" id="PS51186"/>
    </source>
</evidence>
<dbReference type="PANTHER" id="PTHR43617">
    <property type="entry name" value="L-AMINO ACID N-ACETYLTRANSFERASE"/>
    <property type="match status" value="1"/>
</dbReference>
<dbReference type="Gene3D" id="3.40.630.30">
    <property type="match status" value="1"/>
</dbReference>
<dbReference type="EMBL" id="BIFQ01000002">
    <property type="protein sequence ID" value="GCE09363.1"/>
    <property type="molecule type" value="Genomic_DNA"/>
</dbReference>
<dbReference type="InterPro" id="IPR000182">
    <property type="entry name" value="GNAT_dom"/>
</dbReference>
<dbReference type="CDD" id="cd04301">
    <property type="entry name" value="NAT_SF"/>
    <property type="match status" value="1"/>
</dbReference>